<sequence length="558" mass="58865">MKHLCSIAAGMAGLAASAAWAETLVLTNAEIYTVNEARSWAEALAIGEDGKISAVGSEAEVLAAAGEGAEIVDLGGRIVLPGFQDIHLHAVEAGVNAVLCPFEPFDTLAGYKATVRDCAGKGGTGAWVLGAGVNMVNLLELHPNPVEVLDALSPDRPVMILDDIGHGAWANSLALQAAGYDTAEDAANGNIILRGPGGRPNGVVLENAPHNLRTLAFPPTRENLDFAYDSLLNAAAELNANGITSISDAGGYWPQGHHEVWDRAEDSGALTVRASNAFYIYPDRPLDEQLSELKKLYHNDPDRLVRFNVAKIYVDGILSQATGALLQPYETGLGLPEGEEFGYLYFGKEVLMRAARDLSAAGFQLHFHVTGDYGARLALDAIAHAAPETGPHRLTHLYLADPADYPRFAELGAIADLQLAPSAVSKDYEAFIAEFIGGRTDLLLPAGALLAAGATVTLSSDWDADELNPLIKIETAVSRERNGLPDVAAAIEAMTINPAIALRHADRTGSIEAGKFADLVVLSENILDIPLESISSVAIEATLLQGEAVFDAAGLFAD</sequence>
<evidence type="ECO:0000259" key="2">
    <source>
        <dbReference type="Pfam" id="PF07969"/>
    </source>
</evidence>
<gene>
    <name evidence="3" type="primary">nfdA_2</name>
    <name evidence="3" type="ORF">PHA8399_03844</name>
</gene>
<dbReference type="Gene3D" id="3.20.20.140">
    <property type="entry name" value="Metal-dependent hydrolases"/>
    <property type="match status" value="1"/>
</dbReference>
<dbReference type="InterPro" id="IPR013108">
    <property type="entry name" value="Amidohydro_3"/>
</dbReference>
<dbReference type="EMBL" id="CYSR01000033">
    <property type="protein sequence ID" value="CUI01698.1"/>
    <property type="molecule type" value="Genomic_DNA"/>
</dbReference>
<dbReference type="SUPFAM" id="SSF51338">
    <property type="entry name" value="Composite domain of metallo-dependent hydrolases"/>
    <property type="match status" value="1"/>
</dbReference>
<dbReference type="RefSeq" id="WP_082649586.1">
    <property type="nucleotide sequence ID" value="NZ_CYSR01000033.1"/>
</dbReference>
<dbReference type="InterPro" id="IPR011059">
    <property type="entry name" value="Metal-dep_hydrolase_composite"/>
</dbReference>
<protein>
    <submittedName>
        <fullName evidence="3">N-substituted formamide deformylase</fullName>
        <ecNumber evidence="3">3.5.1.91</ecNumber>
    </submittedName>
</protein>
<dbReference type="InterPro" id="IPR033932">
    <property type="entry name" value="YtcJ-like"/>
</dbReference>
<dbReference type="PANTHER" id="PTHR22642:SF2">
    <property type="entry name" value="PROTEIN LONG AFTER FAR-RED 3"/>
    <property type="match status" value="1"/>
</dbReference>
<evidence type="ECO:0000256" key="1">
    <source>
        <dbReference type="SAM" id="SignalP"/>
    </source>
</evidence>
<accession>A0A0N7M581</accession>
<name>A0A0N7M581_9RHOB</name>
<dbReference type="EC" id="3.5.1.91" evidence="3"/>
<feature type="domain" description="Amidohydrolase 3" evidence="2">
    <location>
        <begin position="70"/>
        <end position="550"/>
    </location>
</feature>
<dbReference type="PANTHER" id="PTHR22642">
    <property type="entry name" value="IMIDAZOLONEPROPIONASE"/>
    <property type="match status" value="1"/>
</dbReference>
<dbReference type="SUPFAM" id="SSF51556">
    <property type="entry name" value="Metallo-dependent hydrolases"/>
    <property type="match status" value="1"/>
</dbReference>
<organism evidence="3 4">
    <name type="scientific">Leisingera aquaemixtae</name>
    <dbReference type="NCBI Taxonomy" id="1396826"/>
    <lineage>
        <taxon>Bacteria</taxon>
        <taxon>Pseudomonadati</taxon>
        <taxon>Pseudomonadota</taxon>
        <taxon>Alphaproteobacteria</taxon>
        <taxon>Rhodobacterales</taxon>
        <taxon>Roseobacteraceae</taxon>
        <taxon>Leisingera</taxon>
    </lineage>
</organism>
<dbReference type="Gene3D" id="2.30.40.10">
    <property type="entry name" value="Urease, subunit C, domain 1"/>
    <property type="match status" value="1"/>
</dbReference>
<feature type="chain" id="PRO_5006015892" evidence="1">
    <location>
        <begin position="22"/>
        <end position="558"/>
    </location>
</feature>
<dbReference type="Pfam" id="PF07969">
    <property type="entry name" value="Amidohydro_3"/>
    <property type="match status" value="1"/>
</dbReference>
<feature type="signal peptide" evidence="1">
    <location>
        <begin position="1"/>
        <end position="21"/>
    </location>
</feature>
<keyword evidence="3" id="KW-0378">Hydrolase</keyword>
<dbReference type="InterPro" id="IPR032466">
    <property type="entry name" value="Metal_Hydrolase"/>
</dbReference>
<dbReference type="Gene3D" id="3.10.310.70">
    <property type="match status" value="1"/>
</dbReference>
<proteinExistence type="predicted"/>
<reference evidence="3 4" key="1">
    <citation type="submission" date="2015-09" db="EMBL/GenBank/DDBJ databases">
        <authorList>
            <consortium name="Swine Surveillance"/>
        </authorList>
    </citation>
    <scope>NUCLEOTIDE SEQUENCE [LARGE SCALE GENOMIC DNA]</scope>
    <source>
        <strain evidence="3 4">CECT 8399</strain>
    </source>
</reference>
<keyword evidence="1" id="KW-0732">Signal</keyword>
<dbReference type="CDD" id="cd01300">
    <property type="entry name" value="YtcJ_like"/>
    <property type="match status" value="1"/>
</dbReference>
<evidence type="ECO:0000313" key="3">
    <source>
        <dbReference type="EMBL" id="CUI01698.1"/>
    </source>
</evidence>
<dbReference type="AlphaFoldDB" id="A0A0N7M581"/>
<dbReference type="GO" id="GO:0016810">
    <property type="term" value="F:hydrolase activity, acting on carbon-nitrogen (but not peptide) bonds"/>
    <property type="evidence" value="ECO:0007669"/>
    <property type="project" value="InterPro"/>
</dbReference>
<evidence type="ECO:0000313" key="4">
    <source>
        <dbReference type="Proteomes" id="UP000051326"/>
    </source>
</evidence>
<dbReference type="Proteomes" id="UP000051326">
    <property type="component" value="Unassembled WGS sequence"/>
</dbReference>
<dbReference type="STRING" id="1396826.PHA8399_03844"/>